<gene>
    <name evidence="8" type="ORF">JI746_12665</name>
</gene>
<evidence type="ECO:0000259" key="7">
    <source>
        <dbReference type="PROSITE" id="PS50850"/>
    </source>
</evidence>
<comment type="caution">
    <text evidence="8">The sequence shown here is derived from an EMBL/GenBank/DDBJ whole genome shotgun (WGS) entry which is preliminary data.</text>
</comment>
<evidence type="ECO:0000313" key="8">
    <source>
        <dbReference type="EMBL" id="MBL0425958.1"/>
    </source>
</evidence>
<feature type="domain" description="Major facilitator superfamily (MFS) profile" evidence="7">
    <location>
        <begin position="245"/>
        <end position="433"/>
    </location>
</feature>
<dbReference type="PANTHER" id="PTHR23519">
    <property type="entry name" value="AUTOPHAGY-RELATED PROTEIN 22"/>
    <property type="match status" value="1"/>
</dbReference>
<feature type="transmembrane region" description="Helical" evidence="6">
    <location>
        <begin position="309"/>
        <end position="329"/>
    </location>
</feature>
<dbReference type="Proteomes" id="UP000622707">
    <property type="component" value="Unassembled WGS sequence"/>
</dbReference>
<keyword evidence="3 6" id="KW-0812">Transmembrane</keyword>
<dbReference type="RefSeq" id="WP_201689894.1">
    <property type="nucleotide sequence ID" value="NZ_JAEQND010000006.1"/>
</dbReference>
<evidence type="ECO:0000256" key="3">
    <source>
        <dbReference type="ARBA" id="ARBA00022692"/>
    </source>
</evidence>
<feature type="transmembrane region" description="Helical" evidence="6">
    <location>
        <begin position="369"/>
        <end position="395"/>
    </location>
</feature>
<evidence type="ECO:0000256" key="1">
    <source>
        <dbReference type="ARBA" id="ARBA00004127"/>
    </source>
</evidence>
<evidence type="ECO:0000313" key="9">
    <source>
        <dbReference type="Proteomes" id="UP000622707"/>
    </source>
</evidence>
<dbReference type="InterPro" id="IPR024671">
    <property type="entry name" value="Atg22-like"/>
</dbReference>
<feature type="transmembrane region" description="Helical" evidence="6">
    <location>
        <begin position="245"/>
        <end position="270"/>
    </location>
</feature>
<feature type="transmembrane region" description="Helical" evidence="6">
    <location>
        <begin position="21"/>
        <end position="45"/>
    </location>
</feature>
<feature type="transmembrane region" description="Helical" evidence="6">
    <location>
        <begin position="150"/>
        <end position="174"/>
    </location>
</feature>
<feature type="transmembrane region" description="Helical" evidence="6">
    <location>
        <begin position="335"/>
        <end position="357"/>
    </location>
</feature>
<name>A0ABS1JP12_9BURK</name>
<dbReference type="PROSITE" id="PS50850">
    <property type="entry name" value="MFS"/>
    <property type="match status" value="1"/>
</dbReference>
<sequence>MSLFSQDALNPGVRKREVFGWAMYDFANSGYTTVVITAVFAAYFVGGIAQKAEWATFAWTLALSISYFIVMLTMPSLGAYADLRAAKKRILAVVTLGCVVSTAALALARPGAVGMAMLLIIVSNVFYSYGESLTAAFLPELARPASLGKVSGWGWGFGYFGGMLALGICLAYVLWAQGRGIPAAQFVPVTMLITAAIYGLASIATFRLLTERAQPRPEALHDGGFAASLRQLRRTFGQARRYGDFMWLLACAVFYQGGVAVAVTLAAIYAESVIGFAQQETMVLIFVLNLAAAGGAFAWGYLQDRIGHKIALASTLVGWVLTCVIAALSQTKGQFWWAATIAGLCMGSSQSAGRALAGMFAPPRQVAEFYGLWTFAIRLASIVGPLGYGAITWATRGNQRLAILSTAGMFVVGLVLLARVDVARGRAAAIDRS</sequence>
<organism evidence="8 9">
    <name type="scientific">Ramlibacter alkalitolerans</name>
    <dbReference type="NCBI Taxonomy" id="2039631"/>
    <lineage>
        <taxon>Bacteria</taxon>
        <taxon>Pseudomonadati</taxon>
        <taxon>Pseudomonadota</taxon>
        <taxon>Betaproteobacteria</taxon>
        <taxon>Burkholderiales</taxon>
        <taxon>Comamonadaceae</taxon>
        <taxon>Ramlibacter</taxon>
    </lineage>
</organism>
<reference evidence="8 9" key="1">
    <citation type="journal article" date="2017" name="Int. J. Syst. Evol. Microbiol.">
        <title>Ramlibacter alkalitolerans sp. nov., alkali-tolerant bacterium isolated from soil of ginseng.</title>
        <authorList>
            <person name="Lee D.H."/>
            <person name="Cha C.J."/>
        </authorList>
    </citation>
    <scope>NUCLEOTIDE SEQUENCE [LARGE SCALE GENOMIC DNA]</scope>
    <source>
        <strain evidence="8 9">KACC 19305</strain>
    </source>
</reference>
<keyword evidence="9" id="KW-1185">Reference proteome</keyword>
<feature type="transmembrane region" description="Helical" evidence="6">
    <location>
        <begin position="186"/>
        <end position="209"/>
    </location>
</feature>
<dbReference type="SUPFAM" id="SSF103473">
    <property type="entry name" value="MFS general substrate transporter"/>
    <property type="match status" value="1"/>
</dbReference>
<evidence type="ECO:0000256" key="4">
    <source>
        <dbReference type="ARBA" id="ARBA00022989"/>
    </source>
</evidence>
<feature type="transmembrane region" description="Helical" evidence="6">
    <location>
        <begin position="114"/>
        <end position="138"/>
    </location>
</feature>
<proteinExistence type="predicted"/>
<protein>
    <submittedName>
        <fullName evidence="8">MFS transporter</fullName>
    </submittedName>
</protein>
<keyword evidence="4 6" id="KW-1133">Transmembrane helix</keyword>
<feature type="transmembrane region" description="Helical" evidence="6">
    <location>
        <begin position="401"/>
        <end position="418"/>
    </location>
</feature>
<dbReference type="Pfam" id="PF11700">
    <property type="entry name" value="ATG22"/>
    <property type="match status" value="1"/>
</dbReference>
<keyword evidence="2" id="KW-0813">Transport</keyword>
<feature type="transmembrane region" description="Helical" evidence="6">
    <location>
        <begin position="282"/>
        <end position="302"/>
    </location>
</feature>
<dbReference type="Gene3D" id="1.20.1250.20">
    <property type="entry name" value="MFS general substrate transporter like domains"/>
    <property type="match status" value="2"/>
</dbReference>
<keyword evidence="5 6" id="KW-0472">Membrane</keyword>
<evidence type="ECO:0000256" key="2">
    <source>
        <dbReference type="ARBA" id="ARBA00022448"/>
    </source>
</evidence>
<dbReference type="InterPro" id="IPR036259">
    <property type="entry name" value="MFS_trans_sf"/>
</dbReference>
<comment type="subcellular location">
    <subcellularLocation>
        <location evidence="1">Endomembrane system</location>
        <topology evidence="1">Multi-pass membrane protein</topology>
    </subcellularLocation>
</comment>
<dbReference type="EMBL" id="JAEQND010000006">
    <property type="protein sequence ID" value="MBL0425958.1"/>
    <property type="molecule type" value="Genomic_DNA"/>
</dbReference>
<feature type="transmembrane region" description="Helical" evidence="6">
    <location>
        <begin position="57"/>
        <end position="78"/>
    </location>
</feature>
<dbReference type="InterPro" id="IPR020846">
    <property type="entry name" value="MFS_dom"/>
</dbReference>
<evidence type="ECO:0000256" key="6">
    <source>
        <dbReference type="SAM" id="Phobius"/>
    </source>
</evidence>
<feature type="transmembrane region" description="Helical" evidence="6">
    <location>
        <begin position="90"/>
        <end position="108"/>
    </location>
</feature>
<dbReference type="InterPro" id="IPR050495">
    <property type="entry name" value="ATG22/LtaA_families"/>
</dbReference>
<accession>A0ABS1JP12</accession>
<dbReference type="PANTHER" id="PTHR23519:SF1">
    <property type="entry name" value="AUTOPHAGY-RELATED PROTEIN 22"/>
    <property type="match status" value="1"/>
</dbReference>
<evidence type="ECO:0000256" key="5">
    <source>
        <dbReference type="ARBA" id="ARBA00023136"/>
    </source>
</evidence>